<proteinExistence type="predicted"/>
<dbReference type="AlphaFoldDB" id="A0A495J877"/>
<organism evidence="2 3">
    <name type="scientific">Mucilaginibacter gracilis</name>
    <dbReference type="NCBI Taxonomy" id="423350"/>
    <lineage>
        <taxon>Bacteria</taxon>
        <taxon>Pseudomonadati</taxon>
        <taxon>Bacteroidota</taxon>
        <taxon>Sphingobacteriia</taxon>
        <taxon>Sphingobacteriales</taxon>
        <taxon>Sphingobacteriaceae</taxon>
        <taxon>Mucilaginibacter</taxon>
    </lineage>
</organism>
<keyword evidence="1" id="KW-0812">Transmembrane</keyword>
<reference evidence="2 3" key="1">
    <citation type="submission" date="2018-10" db="EMBL/GenBank/DDBJ databases">
        <title>Genomic Encyclopedia of Archaeal and Bacterial Type Strains, Phase II (KMG-II): from individual species to whole genera.</title>
        <authorList>
            <person name="Goeker M."/>
        </authorList>
    </citation>
    <scope>NUCLEOTIDE SEQUENCE [LARGE SCALE GENOMIC DNA]</scope>
    <source>
        <strain evidence="2 3">DSM 18602</strain>
    </source>
</reference>
<accession>A0A495J877</accession>
<evidence type="ECO:0000313" key="2">
    <source>
        <dbReference type="EMBL" id="RKR84963.1"/>
    </source>
</evidence>
<evidence type="ECO:0008006" key="4">
    <source>
        <dbReference type="Google" id="ProtNLM"/>
    </source>
</evidence>
<evidence type="ECO:0000256" key="1">
    <source>
        <dbReference type="SAM" id="Phobius"/>
    </source>
</evidence>
<comment type="caution">
    <text evidence="2">The sequence shown here is derived from an EMBL/GenBank/DDBJ whole genome shotgun (WGS) entry which is preliminary data.</text>
</comment>
<gene>
    <name evidence="2" type="ORF">BDD43_5217</name>
</gene>
<feature type="transmembrane region" description="Helical" evidence="1">
    <location>
        <begin position="20"/>
        <end position="39"/>
    </location>
</feature>
<evidence type="ECO:0000313" key="3">
    <source>
        <dbReference type="Proteomes" id="UP000268007"/>
    </source>
</evidence>
<sequence>MLLPLLQVYPNAKFSLFVLNLRFVLTLVSALCGTVVFAANGGLKTHILFGDTTRVDSPAAQKDVGDLLHTIFNKKGHKADQDGVRKINLSVVPTLGYTLSTGFAAGLSGVATFYTDSKHAGEESVVNAQLFYDSHSQQTFITQSNIWALNHQIKFVTDLRATKYPDVTYGLGSSSTELKADNINFDYIRFYQTILKKVTTNFYAGGGYNLDYHFEITEEGNIDNSVSDFKRYGETSSSRSSGYNLTLLFDSRTNPVNALGGFYANAVYRDNLKALGSDAKWSTIQLDVRKYFKLSQHSNNVLAFWSYTWLTLSGRQPYLDLPSVGTDTYNNTGRGYAIDRFRGKNMLYLESEYRFGITKNGLIGGVLFGNLESYPRNVITNVPKLIPAAGTGLRLKINKLSNTNLCIDYGIGTDNSHGVFVNLGEVF</sequence>
<protein>
    <recommendedName>
        <fullName evidence="4">Surface antigen-like protein</fullName>
    </recommendedName>
</protein>
<dbReference type="Gene3D" id="2.40.160.50">
    <property type="entry name" value="membrane protein fhac: a member of the omp85/tpsb transporter family"/>
    <property type="match status" value="1"/>
</dbReference>
<keyword evidence="1" id="KW-1133">Transmembrane helix</keyword>
<dbReference type="EMBL" id="RBKU01000001">
    <property type="protein sequence ID" value="RKR84963.1"/>
    <property type="molecule type" value="Genomic_DNA"/>
</dbReference>
<keyword evidence="1" id="KW-0472">Membrane</keyword>
<keyword evidence="3" id="KW-1185">Reference proteome</keyword>
<name>A0A495J877_9SPHI</name>
<dbReference type="Proteomes" id="UP000268007">
    <property type="component" value="Unassembled WGS sequence"/>
</dbReference>